<accession>A0A0D2AL36</accession>
<dbReference type="VEuPathDB" id="FungiDB:PV07_08882"/>
<feature type="region of interest" description="Disordered" evidence="1">
    <location>
        <begin position="437"/>
        <end position="459"/>
    </location>
</feature>
<dbReference type="EMBL" id="KN847044">
    <property type="protein sequence ID" value="KIW25727.1"/>
    <property type="molecule type" value="Genomic_DNA"/>
</dbReference>
<dbReference type="HOGENOM" id="CLU_047852_0_0_1"/>
<keyword evidence="3" id="KW-1185">Reference proteome</keyword>
<proteinExistence type="predicted"/>
<protein>
    <submittedName>
        <fullName evidence="2">Uncharacterized protein</fullName>
    </submittedName>
</protein>
<reference evidence="2 3" key="1">
    <citation type="submission" date="2015-01" db="EMBL/GenBank/DDBJ databases">
        <title>The Genome Sequence of Cladophialophora immunda CBS83496.</title>
        <authorList>
            <consortium name="The Broad Institute Genomics Platform"/>
            <person name="Cuomo C."/>
            <person name="de Hoog S."/>
            <person name="Gorbushina A."/>
            <person name="Stielow B."/>
            <person name="Teixiera M."/>
            <person name="Abouelleil A."/>
            <person name="Chapman S.B."/>
            <person name="Priest M."/>
            <person name="Young S.K."/>
            <person name="Wortman J."/>
            <person name="Nusbaum C."/>
            <person name="Birren B."/>
        </authorList>
    </citation>
    <scope>NUCLEOTIDE SEQUENCE [LARGE SCALE GENOMIC DNA]</scope>
    <source>
        <strain evidence="2 3">CBS 83496</strain>
    </source>
</reference>
<dbReference type="AlphaFoldDB" id="A0A0D2AL36"/>
<dbReference type="OrthoDB" id="4161271at2759"/>
<feature type="compositionally biased region" description="Acidic residues" evidence="1">
    <location>
        <begin position="446"/>
        <end position="459"/>
    </location>
</feature>
<name>A0A0D2AL36_9EURO</name>
<evidence type="ECO:0000313" key="3">
    <source>
        <dbReference type="Proteomes" id="UP000054466"/>
    </source>
</evidence>
<dbReference type="GeneID" id="27348076"/>
<organism evidence="2 3">
    <name type="scientific">Cladophialophora immunda</name>
    <dbReference type="NCBI Taxonomy" id="569365"/>
    <lineage>
        <taxon>Eukaryota</taxon>
        <taxon>Fungi</taxon>
        <taxon>Dikarya</taxon>
        <taxon>Ascomycota</taxon>
        <taxon>Pezizomycotina</taxon>
        <taxon>Eurotiomycetes</taxon>
        <taxon>Chaetothyriomycetidae</taxon>
        <taxon>Chaetothyriales</taxon>
        <taxon>Herpotrichiellaceae</taxon>
        <taxon>Cladophialophora</taxon>
    </lineage>
</organism>
<sequence>MRIPSGFVSRAPAPPPSPRPAHVARSPLTDVNTMPLLTAGHDSAIEEELAEMRDQLATLHDQIEPLRDLNSVLQVRLAVQQHELAANQRGLECALAQSRDLAAANFALKCRQGQMEDQIATALQSARLPRLSIQVSSVVSYLAPPAVWVPPGPPPQLCYPGRSASMLDLVIIHAWYRRLGAGVVQARYSAEEYRHNFAGRNRVEIRDQMPAGYLHGWVESHEDHVCRYYVPALPIPGWPTQLRIHNNPAKGIFICAVVYDGAGARASQDGNILQHFLPRDVTCVIDTLSLYWEKTVKLSRSRDLDKYARDVVGVSDEFRKCWDAASGTMYQSLLAYPRRSRALFDIQRDERSLTSIVVNILDEPGDQRWWKLLAMGTERMLPNLIMAEHVLAGIICHELGNGQPVATDTVEMFANPFMDEFTMCIDVPEDTVVVDAEPKDGFVTESESESDAEPGDDAE</sequence>
<gene>
    <name evidence="2" type="ORF">PV07_08882</name>
</gene>
<dbReference type="RefSeq" id="XP_016245943.1">
    <property type="nucleotide sequence ID" value="XM_016396087.1"/>
</dbReference>
<evidence type="ECO:0000256" key="1">
    <source>
        <dbReference type="SAM" id="MobiDB-lite"/>
    </source>
</evidence>
<dbReference type="Proteomes" id="UP000054466">
    <property type="component" value="Unassembled WGS sequence"/>
</dbReference>
<evidence type="ECO:0000313" key="2">
    <source>
        <dbReference type="EMBL" id="KIW25727.1"/>
    </source>
</evidence>
<feature type="region of interest" description="Disordered" evidence="1">
    <location>
        <begin position="1"/>
        <end position="29"/>
    </location>
</feature>